<dbReference type="FunFam" id="1.10.238.10:FF:000028">
    <property type="entry name" value="Putative calcium-binding mitochondrial carrier protein scamc-2"/>
    <property type="match status" value="1"/>
</dbReference>
<keyword evidence="5" id="KW-0050">Antiport</keyword>
<feature type="repeat" description="Solcar" evidence="29">
    <location>
        <begin position="296"/>
        <end position="381"/>
    </location>
</feature>
<organism evidence="32 33">
    <name type="scientific">Monodelphis domestica</name>
    <name type="common">Gray short-tailed opossum</name>
    <dbReference type="NCBI Taxonomy" id="13616"/>
    <lineage>
        <taxon>Eukaryota</taxon>
        <taxon>Metazoa</taxon>
        <taxon>Chordata</taxon>
        <taxon>Craniata</taxon>
        <taxon>Vertebrata</taxon>
        <taxon>Euteleostomi</taxon>
        <taxon>Mammalia</taxon>
        <taxon>Metatheria</taxon>
        <taxon>Didelphimorphia</taxon>
        <taxon>Didelphidae</taxon>
        <taxon>Monodelphis</taxon>
    </lineage>
</organism>
<dbReference type="InterPro" id="IPR011992">
    <property type="entry name" value="EF-hand-dom_pair"/>
</dbReference>
<feature type="domain" description="EF-hand" evidence="31">
    <location>
        <begin position="96"/>
        <end position="131"/>
    </location>
</feature>
<dbReference type="Proteomes" id="UP000002280">
    <property type="component" value="Chromosome 2"/>
</dbReference>
<dbReference type="GO" id="GO:0005509">
    <property type="term" value="F:calcium ion binding"/>
    <property type="evidence" value="ECO:0007669"/>
    <property type="project" value="InterPro"/>
</dbReference>
<dbReference type="KEGG" id="mdo:100033022"/>
<evidence type="ECO:0000256" key="29">
    <source>
        <dbReference type="PROSITE-ProRule" id="PRU00282"/>
    </source>
</evidence>
<dbReference type="InterPro" id="IPR002048">
    <property type="entry name" value="EF_hand_dom"/>
</dbReference>
<comment type="catalytic activity">
    <reaction evidence="22">
        <text>Mg(2+)(in) + ADP(out) + ATP(in) + H(+)(out) = Mg(2+)(out) + ADP(in) + ATP(out) + H(+)(in)</text>
        <dbReference type="Rhea" id="RHEA:73659"/>
        <dbReference type="ChEBI" id="CHEBI:15378"/>
        <dbReference type="ChEBI" id="CHEBI:18420"/>
        <dbReference type="ChEBI" id="CHEBI:30616"/>
        <dbReference type="ChEBI" id="CHEBI:456216"/>
    </reaction>
</comment>
<comment type="catalytic activity">
    <reaction evidence="16">
        <text>3'-AMP(in) + ADP(out) + H(+)(out) = 3'-AMP(out) + ADP(in) + H(+)(in)</text>
        <dbReference type="Rhea" id="RHEA:73679"/>
        <dbReference type="ChEBI" id="CHEBI:15378"/>
        <dbReference type="ChEBI" id="CHEBI:60880"/>
        <dbReference type="ChEBI" id="CHEBI:456216"/>
    </reaction>
</comment>
<feature type="domain" description="EF-hand" evidence="31">
    <location>
        <begin position="29"/>
        <end position="64"/>
    </location>
</feature>
<dbReference type="FunFam" id="1.50.40.10:FF:000003">
    <property type="entry name" value="Putative calcium-binding mitochondrial carrier protein scamc-2"/>
    <property type="match status" value="1"/>
</dbReference>
<keyword evidence="33" id="KW-1185">Reference proteome</keyword>
<accession>A0A5F8GU60</accession>
<dbReference type="FunFam" id="1.10.238.10:FF:000168">
    <property type="entry name" value="Solute carrier family 25 member 24"/>
    <property type="match status" value="1"/>
</dbReference>
<dbReference type="GO" id="GO:0015866">
    <property type="term" value="P:ADP transport"/>
    <property type="evidence" value="ECO:0000318"/>
    <property type="project" value="GO_Central"/>
</dbReference>
<dbReference type="InParanoid" id="A0A5F8GU60"/>
<dbReference type="InterPro" id="IPR018108">
    <property type="entry name" value="MCP_transmembrane"/>
</dbReference>
<evidence type="ECO:0000256" key="4">
    <source>
        <dbReference type="ARBA" id="ARBA00022448"/>
    </source>
</evidence>
<dbReference type="Bgee" id="ENSMODG00000029636">
    <property type="expression patterns" value="Expressed in spermatocyte and 8 other cell types or tissues"/>
</dbReference>
<dbReference type="PROSITE" id="PS00018">
    <property type="entry name" value="EF_HAND_1"/>
    <property type="match status" value="2"/>
</dbReference>
<evidence type="ECO:0000256" key="15">
    <source>
        <dbReference type="ARBA" id="ARBA00036289"/>
    </source>
</evidence>
<keyword evidence="10" id="KW-0106">Calcium</keyword>
<comment type="subcellular location">
    <subcellularLocation>
        <location evidence="1">Mitochondrion inner membrane</location>
        <topology evidence="1">Multi-pass membrane protein</topology>
    </subcellularLocation>
</comment>
<dbReference type="Pfam" id="PF13499">
    <property type="entry name" value="EF-hand_7"/>
    <property type="match status" value="1"/>
</dbReference>
<evidence type="ECO:0000256" key="5">
    <source>
        <dbReference type="ARBA" id="ARBA00022449"/>
    </source>
</evidence>
<evidence type="ECO:0000313" key="32">
    <source>
        <dbReference type="Ensembl" id="ENSMODP00000051075.1"/>
    </source>
</evidence>
<evidence type="ECO:0000256" key="1">
    <source>
        <dbReference type="ARBA" id="ARBA00004448"/>
    </source>
</evidence>
<evidence type="ECO:0000256" key="28">
    <source>
        <dbReference type="ARBA" id="ARBA00076493"/>
    </source>
</evidence>
<dbReference type="GO" id="GO:0005347">
    <property type="term" value="F:ATP transmembrane transporter activity"/>
    <property type="evidence" value="ECO:0000318"/>
    <property type="project" value="GO_Central"/>
</dbReference>
<evidence type="ECO:0000256" key="12">
    <source>
        <dbReference type="ARBA" id="ARBA00023128"/>
    </source>
</evidence>
<evidence type="ECO:0000256" key="3">
    <source>
        <dbReference type="ARBA" id="ARBA00011245"/>
    </source>
</evidence>
<comment type="catalytic activity">
    <reaction evidence="23">
        <text>dADP(out) + phosphate(in) + H(+)(out) = dADP(in) + phosphate(out) + H(+)(in)</text>
        <dbReference type="Rhea" id="RHEA:73695"/>
        <dbReference type="ChEBI" id="CHEBI:15378"/>
        <dbReference type="ChEBI" id="CHEBI:43474"/>
        <dbReference type="ChEBI" id="CHEBI:57667"/>
    </reaction>
</comment>
<evidence type="ECO:0000256" key="10">
    <source>
        <dbReference type="ARBA" id="ARBA00022837"/>
    </source>
</evidence>
<dbReference type="PROSITE" id="PS50920">
    <property type="entry name" value="SOLCAR"/>
    <property type="match status" value="3"/>
</dbReference>
<reference evidence="32" key="3">
    <citation type="submission" date="2025-09" db="UniProtKB">
        <authorList>
            <consortium name="Ensembl"/>
        </authorList>
    </citation>
    <scope>IDENTIFICATION</scope>
</reference>
<comment type="catalytic activity">
    <reaction evidence="14">
        <text>dAMP(out) + phosphate(in) = dAMP(in) + phosphate(out)</text>
        <dbReference type="Rhea" id="RHEA:73687"/>
        <dbReference type="ChEBI" id="CHEBI:43474"/>
        <dbReference type="ChEBI" id="CHEBI:58245"/>
    </reaction>
</comment>
<evidence type="ECO:0000256" key="7">
    <source>
        <dbReference type="ARBA" id="ARBA00022723"/>
    </source>
</evidence>
<keyword evidence="6 29" id="KW-0812">Transmembrane</keyword>
<evidence type="ECO:0000256" key="14">
    <source>
        <dbReference type="ARBA" id="ARBA00036282"/>
    </source>
</evidence>
<keyword evidence="13 29" id="KW-0472">Membrane</keyword>
<comment type="catalytic activity">
    <reaction evidence="19">
        <text>ADP(out) + phosphate(in) + H(+)(out) = ADP(in) + phosphate(out) + H(+)(in)</text>
        <dbReference type="Rhea" id="RHEA:65844"/>
        <dbReference type="ChEBI" id="CHEBI:15378"/>
        <dbReference type="ChEBI" id="CHEBI:43474"/>
        <dbReference type="ChEBI" id="CHEBI:456216"/>
    </reaction>
</comment>
<evidence type="ECO:0000256" key="2">
    <source>
        <dbReference type="ARBA" id="ARBA00006375"/>
    </source>
</evidence>
<dbReference type="PANTHER" id="PTHR24089">
    <property type="entry name" value="SOLUTE CARRIER FAMILY 25"/>
    <property type="match status" value="1"/>
</dbReference>
<dbReference type="InterPro" id="IPR002067">
    <property type="entry name" value="MCP"/>
</dbReference>
<evidence type="ECO:0000256" key="30">
    <source>
        <dbReference type="RuleBase" id="RU000488"/>
    </source>
</evidence>
<evidence type="ECO:0000256" key="16">
    <source>
        <dbReference type="ARBA" id="ARBA00036310"/>
    </source>
</evidence>
<protein>
    <recommendedName>
        <fullName evidence="27">Mitochondrial adenyl nucleotide antiporter SLC25A24</fullName>
    </recommendedName>
    <alternativeName>
        <fullName evidence="28">Solute carrier family 25 member 24</fullName>
    </alternativeName>
</protein>
<sequence>MLDWVRSYLWPPKCDEVDYYVDYDEAVAEANRRYESLFLKLDHNRDGKVDITELQEGLKNLGLPLGKETQKGTYRFGSINKESPLSFEKFSQYLRDHEKKMRLVFNRLDKNQDGVIEVSEIVQALKMLGVSISERKAEQILQSIDNTGTMTVDWNEWRDYFLLNPAENIEEIVQFWKRSTRVDIGEGITIPDEFTEEERDSGRWWRFLLSGGIAGAVSRTCTAPLERLKIIMQVQQFKPQKIHLFNGFKLMLKEGGFRSLWRGNGVNVLKIVPESAIMVLAYDKFKLFLHQDVVEIRNIEKFVSGSLAGVITQTFINPLEVLKIRMSLGRTGEYRGIFHCAMKILKHEPLGTFYKGYFINSLSIIPYAGIDLAVYEILKNHWLDNYAEDSVNPGLLLLMGCSALSNFCGQLVSYPMNLVRTQMQAQAFIKGIPQQRVSDFINEIITKDGPAGFFRGVTPNFLKVFPAVLISCVVFEKTKQILGV</sequence>
<dbReference type="GeneID" id="100033022"/>
<dbReference type="Pfam" id="PF13202">
    <property type="entry name" value="EF-hand_5"/>
    <property type="match status" value="1"/>
</dbReference>
<evidence type="ECO:0000256" key="20">
    <source>
        <dbReference type="ARBA" id="ARBA00048314"/>
    </source>
</evidence>
<reference evidence="32" key="2">
    <citation type="submission" date="2025-08" db="UniProtKB">
        <authorList>
            <consortium name="Ensembl"/>
        </authorList>
    </citation>
    <scope>IDENTIFICATION</scope>
</reference>
<comment type="catalytic activity">
    <reaction evidence="17">
        <text>ADP(out) + diphosphate(in) = ADP(in) + diphosphate(out)</text>
        <dbReference type="Rhea" id="RHEA:73671"/>
        <dbReference type="ChEBI" id="CHEBI:33019"/>
        <dbReference type="ChEBI" id="CHEBI:456216"/>
    </reaction>
</comment>
<dbReference type="Pfam" id="PF00153">
    <property type="entry name" value="Mito_carr"/>
    <property type="match status" value="3"/>
</dbReference>
<evidence type="ECO:0000259" key="31">
    <source>
        <dbReference type="PROSITE" id="PS50222"/>
    </source>
</evidence>
<feature type="repeat" description="Solcar" evidence="29">
    <location>
        <begin position="393"/>
        <end position="481"/>
    </location>
</feature>
<evidence type="ECO:0000256" key="21">
    <source>
        <dbReference type="ARBA" id="ARBA00048433"/>
    </source>
</evidence>
<reference evidence="32 33" key="1">
    <citation type="journal article" date="2007" name="Nature">
        <title>Genome of the marsupial Monodelphis domestica reveals innovation in non-coding sequences.</title>
        <authorList>
            <person name="Mikkelsen T.S."/>
            <person name="Wakefield M.J."/>
            <person name="Aken B."/>
            <person name="Amemiya C.T."/>
            <person name="Chang J.L."/>
            <person name="Duke S."/>
            <person name="Garber M."/>
            <person name="Gentles A.J."/>
            <person name="Goodstadt L."/>
            <person name="Heger A."/>
            <person name="Jurka J."/>
            <person name="Kamal M."/>
            <person name="Mauceli E."/>
            <person name="Searle S.M."/>
            <person name="Sharpe T."/>
            <person name="Baker M.L."/>
            <person name="Batzer M.A."/>
            <person name="Benos P.V."/>
            <person name="Belov K."/>
            <person name="Clamp M."/>
            <person name="Cook A."/>
            <person name="Cuff J."/>
            <person name="Das R."/>
            <person name="Davidow L."/>
            <person name="Deakin J.E."/>
            <person name="Fazzari M.J."/>
            <person name="Glass J.L."/>
            <person name="Grabherr M."/>
            <person name="Greally J.M."/>
            <person name="Gu W."/>
            <person name="Hore T.A."/>
            <person name="Huttley G.A."/>
            <person name="Kleber M."/>
            <person name="Jirtle R.L."/>
            <person name="Koina E."/>
            <person name="Lee J.T."/>
            <person name="Mahony S."/>
            <person name="Marra M.A."/>
            <person name="Miller R.D."/>
            <person name="Nicholls R.D."/>
            <person name="Oda M."/>
            <person name="Papenfuss A.T."/>
            <person name="Parra Z.E."/>
            <person name="Pollock D.D."/>
            <person name="Ray D.A."/>
            <person name="Schein J.E."/>
            <person name="Speed T.P."/>
            <person name="Thompson K."/>
            <person name="VandeBerg J.L."/>
            <person name="Wade C.M."/>
            <person name="Walker J.A."/>
            <person name="Waters P.D."/>
            <person name="Webber C."/>
            <person name="Weidman J.R."/>
            <person name="Xie X."/>
            <person name="Zody M.C."/>
            <person name="Baldwin J."/>
            <person name="Abdouelleil A."/>
            <person name="Abdulkadir J."/>
            <person name="Abebe A."/>
            <person name="Abera B."/>
            <person name="Abreu J."/>
            <person name="Acer S.C."/>
            <person name="Aftuck L."/>
            <person name="Alexander A."/>
            <person name="An P."/>
            <person name="Anderson E."/>
            <person name="Anderson S."/>
            <person name="Arachi H."/>
            <person name="Azer M."/>
            <person name="Bachantsang P."/>
            <person name="Barry A."/>
            <person name="Bayul T."/>
            <person name="Berlin A."/>
            <person name="Bessette D."/>
            <person name="Bloom T."/>
            <person name="Bloom T."/>
            <person name="Boguslavskiy L."/>
            <person name="Bonnet C."/>
            <person name="Boukhgalter B."/>
            <person name="Bourzgui I."/>
            <person name="Brown A."/>
            <person name="Cahill P."/>
            <person name="Channer S."/>
            <person name="Cheshatsang Y."/>
            <person name="Chuda L."/>
            <person name="Citroen M."/>
            <person name="Collymore A."/>
            <person name="Cooke P."/>
            <person name="Costello M."/>
            <person name="D'Aco K."/>
            <person name="Daza R."/>
            <person name="De Haan G."/>
            <person name="DeGray S."/>
            <person name="DeMaso C."/>
            <person name="Dhargay N."/>
            <person name="Dooley K."/>
            <person name="Dooley E."/>
            <person name="Doricent M."/>
            <person name="Dorje P."/>
            <person name="Dorjee K."/>
            <person name="Dupes A."/>
            <person name="Elong R."/>
            <person name="Falk J."/>
            <person name="Farina A."/>
            <person name="Faro S."/>
            <person name="Ferguson D."/>
            <person name="Fisher S."/>
            <person name="Foley C.D."/>
            <person name="Franke A."/>
            <person name="Friedrich D."/>
            <person name="Gadbois L."/>
            <person name="Gearin G."/>
            <person name="Gearin C.R."/>
            <person name="Giannoukos G."/>
            <person name="Goode T."/>
            <person name="Graham J."/>
            <person name="Grandbois E."/>
            <person name="Grewal S."/>
            <person name="Gyaltsen K."/>
            <person name="Hafez N."/>
            <person name="Hagos B."/>
            <person name="Hall J."/>
            <person name="Henson C."/>
            <person name="Hollinger A."/>
            <person name="Honan T."/>
            <person name="Huard M.D."/>
            <person name="Hughes L."/>
            <person name="Hurhula B."/>
            <person name="Husby M.E."/>
            <person name="Kamat A."/>
            <person name="Kanga B."/>
            <person name="Kashin S."/>
            <person name="Khazanovich D."/>
            <person name="Kisner P."/>
            <person name="Lance K."/>
            <person name="Lara M."/>
            <person name="Lee W."/>
            <person name="Lennon N."/>
            <person name="Letendre F."/>
            <person name="LeVine R."/>
            <person name="Lipovsky A."/>
            <person name="Liu X."/>
            <person name="Liu J."/>
            <person name="Liu S."/>
            <person name="Lokyitsang T."/>
            <person name="Lokyitsang Y."/>
            <person name="Lubonja R."/>
            <person name="Lui A."/>
            <person name="MacDonald P."/>
            <person name="Magnisalis V."/>
            <person name="Maru K."/>
            <person name="Matthews C."/>
            <person name="McCusker W."/>
            <person name="McDonough S."/>
            <person name="Mehta T."/>
            <person name="Meldrim J."/>
            <person name="Meneus L."/>
            <person name="Mihai O."/>
            <person name="Mihalev A."/>
            <person name="Mihova T."/>
            <person name="Mittelman R."/>
            <person name="Mlenga V."/>
            <person name="Montmayeur A."/>
            <person name="Mulrain L."/>
            <person name="Navidi A."/>
            <person name="Naylor J."/>
            <person name="Negash T."/>
            <person name="Nguyen T."/>
            <person name="Nguyen N."/>
            <person name="Nicol R."/>
            <person name="Norbu C."/>
            <person name="Norbu N."/>
            <person name="Novod N."/>
            <person name="O'Neill B."/>
            <person name="Osman S."/>
            <person name="Markiewicz E."/>
            <person name="Oyono O.L."/>
            <person name="Patti C."/>
            <person name="Phunkhang P."/>
            <person name="Pierre F."/>
            <person name="Priest M."/>
            <person name="Raghuraman S."/>
            <person name="Rege F."/>
            <person name="Reyes R."/>
            <person name="Rise C."/>
            <person name="Rogov P."/>
            <person name="Ross K."/>
            <person name="Ryan E."/>
            <person name="Settipalli S."/>
            <person name="Shea T."/>
            <person name="Sherpa N."/>
            <person name="Shi L."/>
            <person name="Shih D."/>
            <person name="Sparrow T."/>
            <person name="Spaulding J."/>
            <person name="Stalker J."/>
            <person name="Stange-Thomann N."/>
            <person name="Stavropoulos S."/>
            <person name="Stone C."/>
            <person name="Strader C."/>
            <person name="Tesfaye S."/>
            <person name="Thomson T."/>
            <person name="Thoulutsang Y."/>
            <person name="Thoulutsang D."/>
            <person name="Topham K."/>
            <person name="Topping I."/>
            <person name="Tsamla T."/>
            <person name="Vassiliev H."/>
            <person name="Vo A."/>
            <person name="Wangchuk T."/>
            <person name="Wangdi T."/>
            <person name="Weiand M."/>
            <person name="Wilkinson J."/>
            <person name="Wilson A."/>
            <person name="Yadav S."/>
            <person name="Young G."/>
            <person name="Yu Q."/>
            <person name="Zembek L."/>
            <person name="Zhong D."/>
            <person name="Zimmer A."/>
            <person name="Zwirko Z."/>
            <person name="Jaffe D.B."/>
            <person name="Alvarez P."/>
            <person name="Brockman W."/>
            <person name="Butler J."/>
            <person name="Chin C."/>
            <person name="Gnerre S."/>
            <person name="MacCallum I."/>
            <person name="Graves J.A."/>
            <person name="Ponting C.P."/>
            <person name="Breen M."/>
            <person name="Samollow P.B."/>
            <person name="Lander E.S."/>
            <person name="Lindblad-Toh K."/>
        </authorList>
    </citation>
    <scope>NUCLEOTIDE SEQUENCE [LARGE SCALE GENOMIC DNA]</scope>
</reference>
<keyword evidence="4 30" id="KW-0813">Transport</keyword>
<proteinExistence type="inferred from homology"/>
<evidence type="ECO:0000256" key="6">
    <source>
        <dbReference type="ARBA" id="ARBA00022692"/>
    </source>
</evidence>
<comment type="subunit">
    <text evidence="3">Monomer.</text>
</comment>
<evidence type="ECO:0000256" key="22">
    <source>
        <dbReference type="ARBA" id="ARBA00048804"/>
    </source>
</evidence>
<evidence type="ECO:0000256" key="11">
    <source>
        <dbReference type="ARBA" id="ARBA00022989"/>
    </source>
</evidence>
<evidence type="ECO:0000256" key="18">
    <source>
        <dbReference type="ARBA" id="ARBA00036908"/>
    </source>
</evidence>
<dbReference type="GeneTree" id="ENSGT00940000158786"/>
<comment type="catalytic activity">
    <reaction evidence="20">
        <text>phosphate(in) + ATP(out) + 2 H(+)(out) = phosphate(out) + ATP(in) + 2 H(+)(in)</text>
        <dbReference type="Rhea" id="RHEA:72035"/>
        <dbReference type="ChEBI" id="CHEBI:15378"/>
        <dbReference type="ChEBI" id="CHEBI:30616"/>
        <dbReference type="ChEBI" id="CHEBI:43474"/>
    </reaction>
</comment>
<evidence type="ECO:0000256" key="25">
    <source>
        <dbReference type="ARBA" id="ARBA00049234"/>
    </source>
</evidence>
<evidence type="ECO:0000313" key="33">
    <source>
        <dbReference type="Proteomes" id="UP000002280"/>
    </source>
</evidence>
<dbReference type="InterPro" id="IPR018247">
    <property type="entry name" value="EF_Hand_1_Ca_BS"/>
</dbReference>
<evidence type="ECO:0000256" key="17">
    <source>
        <dbReference type="ARBA" id="ARBA00036630"/>
    </source>
</evidence>
<dbReference type="InterPro" id="IPR023395">
    <property type="entry name" value="MCP_dom_sf"/>
</dbReference>
<dbReference type="AlphaFoldDB" id="A0A5F8GU60"/>
<dbReference type="Gene3D" id="1.50.40.10">
    <property type="entry name" value="Mitochondrial carrier domain"/>
    <property type="match status" value="1"/>
</dbReference>
<comment type="catalytic activity">
    <reaction evidence="15">
        <text>3'-AMP(out) + phosphate(in) = 3'-AMP(in) + phosphate(out)</text>
        <dbReference type="Rhea" id="RHEA:73691"/>
        <dbReference type="ChEBI" id="CHEBI:43474"/>
        <dbReference type="ChEBI" id="CHEBI:60880"/>
    </reaction>
</comment>
<comment type="catalytic activity">
    <reaction evidence="21">
        <text>dAMP(in) + ADP(out) + H(+)(out) = dAMP(out) + ADP(in) + H(+)(in)</text>
        <dbReference type="Rhea" id="RHEA:73675"/>
        <dbReference type="ChEBI" id="CHEBI:15378"/>
        <dbReference type="ChEBI" id="CHEBI:58245"/>
        <dbReference type="ChEBI" id="CHEBI:456216"/>
    </reaction>
</comment>
<evidence type="ECO:0000256" key="8">
    <source>
        <dbReference type="ARBA" id="ARBA00022737"/>
    </source>
</evidence>
<dbReference type="SUPFAM" id="SSF103506">
    <property type="entry name" value="Mitochondrial carrier"/>
    <property type="match status" value="1"/>
</dbReference>
<keyword evidence="8" id="KW-0677">Repeat</keyword>
<keyword evidence="12" id="KW-0496">Mitochondrion</keyword>
<keyword evidence="7" id="KW-0479">Metal-binding</keyword>
<evidence type="ECO:0000256" key="27">
    <source>
        <dbReference type="ARBA" id="ARBA00070249"/>
    </source>
</evidence>
<comment type="similarity">
    <text evidence="2 30">Belongs to the mitochondrial carrier (TC 2.A.29) family.</text>
</comment>
<evidence type="ECO:0000256" key="23">
    <source>
        <dbReference type="ARBA" id="ARBA00048844"/>
    </source>
</evidence>
<dbReference type="Ensembl" id="ENSMODT00000067777.1">
    <property type="protein sequence ID" value="ENSMODP00000051075.1"/>
    <property type="gene ID" value="ENSMODG00000029636.2"/>
</dbReference>
<dbReference type="PROSITE" id="PS50222">
    <property type="entry name" value="EF_HAND_2"/>
    <property type="match status" value="3"/>
</dbReference>
<dbReference type="GO" id="GO:0015297">
    <property type="term" value="F:antiporter activity"/>
    <property type="evidence" value="ECO:0007669"/>
    <property type="project" value="UniProtKB-KW"/>
</dbReference>
<dbReference type="SMART" id="SM00054">
    <property type="entry name" value="EFh"/>
    <property type="match status" value="2"/>
</dbReference>
<keyword evidence="9" id="KW-0999">Mitochondrion inner membrane</keyword>
<comment type="catalytic activity">
    <reaction evidence="25">
        <text>dADP(in) + ADP(out) = dADP(out) + ADP(in)</text>
        <dbReference type="Rhea" id="RHEA:72855"/>
        <dbReference type="ChEBI" id="CHEBI:57667"/>
        <dbReference type="ChEBI" id="CHEBI:456216"/>
    </reaction>
</comment>
<comment type="function">
    <text evidence="26">Electroneutral antiporter that mediates the transport of adenyl nucleotides through the inner mitochondrial membrane. Originally identified as an ATP-magnesium/inorganic phosphate antiporter, it also acts as a broad specificity adenyl nucleotide antiporter. By regulating the mitochondrial matrix adenyl nucleotide pool could adapt to changing cellular energetic demands and indirectly regulate adenyl nucleotide-dependent metabolic pathways. In vitro, a low activity is also observed with guanyl and pyrimidine nucleotides. May play a role in protecting cells against oxidative stress-induced cell death, by buffering calcium levels in the mitochondrial matrix through the formation of calcium-phosphate precipitates.</text>
</comment>
<dbReference type="OrthoDB" id="270584at2759"/>
<dbReference type="Gene3D" id="1.10.238.10">
    <property type="entry name" value="EF-hand"/>
    <property type="match status" value="2"/>
</dbReference>
<evidence type="ECO:0000256" key="19">
    <source>
        <dbReference type="ARBA" id="ARBA00047352"/>
    </source>
</evidence>
<name>A0A5F8GU60_MONDO</name>
<dbReference type="GO" id="GO:0015867">
    <property type="term" value="P:ATP transport"/>
    <property type="evidence" value="ECO:0000318"/>
    <property type="project" value="GO_Central"/>
</dbReference>
<comment type="catalytic activity">
    <reaction evidence="24">
        <text>Mg(2+)(out) + phosphate(in) + ATP(out) = Mg(2+)(in) + phosphate(out) + ATP(in)</text>
        <dbReference type="Rhea" id="RHEA:65840"/>
        <dbReference type="ChEBI" id="CHEBI:18420"/>
        <dbReference type="ChEBI" id="CHEBI:30616"/>
        <dbReference type="ChEBI" id="CHEBI:43474"/>
    </reaction>
</comment>
<comment type="catalytic activity">
    <reaction evidence="18">
        <text>AMP(out) + phosphate(in) = AMP(in) + phosphate(out)</text>
        <dbReference type="Rhea" id="RHEA:70259"/>
        <dbReference type="ChEBI" id="CHEBI:43474"/>
        <dbReference type="ChEBI" id="CHEBI:456215"/>
    </reaction>
</comment>
<dbReference type="SUPFAM" id="SSF47473">
    <property type="entry name" value="EF-hand"/>
    <property type="match status" value="1"/>
</dbReference>
<feature type="domain" description="EF-hand" evidence="31">
    <location>
        <begin position="132"/>
        <end position="167"/>
    </location>
</feature>
<evidence type="ECO:0000256" key="26">
    <source>
        <dbReference type="ARBA" id="ARBA00053214"/>
    </source>
</evidence>
<dbReference type="STRING" id="13616.ENSMODP00000051075"/>
<feature type="repeat" description="Solcar" evidence="29">
    <location>
        <begin position="202"/>
        <end position="288"/>
    </location>
</feature>
<evidence type="ECO:0000256" key="13">
    <source>
        <dbReference type="ARBA" id="ARBA00023136"/>
    </source>
</evidence>
<evidence type="ECO:0000256" key="9">
    <source>
        <dbReference type="ARBA" id="ARBA00022792"/>
    </source>
</evidence>
<evidence type="ECO:0000256" key="24">
    <source>
        <dbReference type="ARBA" id="ARBA00048971"/>
    </source>
</evidence>
<dbReference type="PRINTS" id="PR00926">
    <property type="entry name" value="MITOCARRIER"/>
</dbReference>
<keyword evidence="11" id="KW-1133">Transmembrane helix</keyword>
<dbReference type="GO" id="GO:0005743">
    <property type="term" value="C:mitochondrial inner membrane"/>
    <property type="evidence" value="ECO:0007669"/>
    <property type="project" value="UniProtKB-SubCell"/>
</dbReference>